<evidence type="ECO:0000313" key="7">
    <source>
        <dbReference type="EMBL" id="RUT46995.1"/>
    </source>
</evidence>
<feature type="domain" description="ABC transmembrane type-2" evidence="6">
    <location>
        <begin position="20"/>
        <end position="243"/>
    </location>
</feature>
<comment type="caution">
    <text evidence="7">The sequence shown here is derived from an EMBL/GenBank/DDBJ whole genome shotgun (WGS) entry which is preliminary data.</text>
</comment>
<keyword evidence="8" id="KW-1185">Reference proteome</keyword>
<evidence type="ECO:0000256" key="3">
    <source>
        <dbReference type="ARBA" id="ARBA00022989"/>
    </source>
</evidence>
<feature type="transmembrane region" description="Helical" evidence="5">
    <location>
        <begin position="21"/>
        <end position="39"/>
    </location>
</feature>
<dbReference type="OrthoDB" id="1864035at2"/>
<keyword evidence="3 5" id="KW-1133">Transmembrane helix</keyword>
<dbReference type="Pfam" id="PF12698">
    <property type="entry name" value="ABC2_membrane_3"/>
    <property type="match status" value="1"/>
</dbReference>
<keyword evidence="2 5" id="KW-0812">Transmembrane</keyword>
<evidence type="ECO:0000256" key="1">
    <source>
        <dbReference type="ARBA" id="ARBA00004141"/>
    </source>
</evidence>
<feature type="transmembrane region" description="Helical" evidence="5">
    <location>
        <begin position="166"/>
        <end position="194"/>
    </location>
</feature>
<dbReference type="RefSeq" id="WP_127191880.1">
    <property type="nucleotide sequence ID" value="NZ_RZNY01000006.1"/>
</dbReference>
<evidence type="ECO:0000313" key="8">
    <source>
        <dbReference type="Proteomes" id="UP000279446"/>
    </source>
</evidence>
<keyword evidence="4 5" id="KW-0472">Membrane</keyword>
<comment type="subcellular location">
    <subcellularLocation>
        <location evidence="1">Membrane</location>
        <topology evidence="1">Multi-pass membrane protein</topology>
    </subcellularLocation>
</comment>
<name>A0A3S1DTJ0_9BACL</name>
<protein>
    <submittedName>
        <fullName evidence="7">ABC transporter permease</fullName>
    </submittedName>
</protein>
<dbReference type="PIRSF" id="PIRSF006648">
    <property type="entry name" value="DrrB"/>
    <property type="match status" value="1"/>
</dbReference>
<gene>
    <name evidence="7" type="ORF">EJP82_09855</name>
</gene>
<dbReference type="EMBL" id="RZNY01000006">
    <property type="protein sequence ID" value="RUT46995.1"/>
    <property type="molecule type" value="Genomic_DNA"/>
</dbReference>
<dbReference type="InterPro" id="IPR000412">
    <property type="entry name" value="ABC_2_transport"/>
</dbReference>
<dbReference type="PANTHER" id="PTHR43027">
    <property type="entry name" value="DOXORUBICIN RESISTANCE ABC TRANSPORTER PERMEASE PROTEIN DRRC-RELATED"/>
    <property type="match status" value="1"/>
</dbReference>
<dbReference type="InterPro" id="IPR013525">
    <property type="entry name" value="ABC2_TM"/>
</dbReference>
<dbReference type="InterPro" id="IPR047817">
    <property type="entry name" value="ABC2_TM_bact-type"/>
</dbReference>
<dbReference type="PROSITE" id="PS51012">
    <property type="entry name" value="ABC_TM2"/>
    <property type="match status" value="1"/>
</dbReference>
<dbReference type="GO" id="GO:0140359">
    <property type="term" value="F:ABC-type transporter activity"/>
    <property type="evidence" value="ECO:0007669"/>
    <property type="project" value="InterPro"/>
</dbReference>
<accession>A0A3S1DTJ0</accession>
<feature type="transmembrane region" description="Helical" evidence="5">
    <location>
        <begin position="217"/>
        <end position="240"/>
    </location>
</feature>
<dbReference type="InterPro" id="IPR052902">
    <property type="entry name" value="ABC-2_transporter"/>
</dbReference>
<feature type="transmembrane region" description="Helical" evidence="5">
    <location>
        <begin position="51"/>
        <end position="73"/>
    </location>
</feature>
<organism evidence="7 8">
    <name type="scientific">Paenibacillus anaericanus</name>
    <dbReference type="NCBI Taxonomy" id="170367"/>
    <lineage>
        <taxon>Bacteria</taxon>
        <taxon>Bacillati</taxon>
        <taxon>Bacillota</taxon>
        <taxon>Bacilli</taxon>
        <taxon>Bacillales</taxon>
        <taxon>Paenibacillaceae</taxon>
        <taxon>Paenibacillus</taxon>
    </lineage>
</organism>
<evidence type="ECO:0000256" key="5">
    <source>
        <dbReference type="SAM" id="Phobius"/>
    </source>
</evidence>
<dbReference type="GO" id="GO:0043190">
    <property type="term" value="C:ATP-binding cassette (ABC) transporter complex"/>
    <property type="evidence" value="ECO:0007669"/>
    <property type="project" value="InterPro"/>
</dbReference>
<feature type="transmembrane region" description="Helical" evidence="5">
    <location>
        <begin position="131"/>
        <end position="154"/>
    </location>
</feature>
<sequence>MDHFLPLLSLGLKRRSKDFFVLFYSIVFPMIVILLLGYLSSKSYGNVLSSYHYYAIVTVPFCSLMAVSTVSYATQDEKMANTSLRFLTAPITKVELILSKLFSCAIVLSLCNVVTLGAAKLLFQMDFKGNFFNIIILLTAETFMVSGIGVYLGLAFKNLNAVRNFLNLPLCIFGFLGGAFFPIGSLNPIFAGIINTSPLTWVNRGIVSSIYDNNAQILWTVTIIFVLIGVIFTGLTILFFKKEAFK</sequence>
<dbReference type="AlphaFoldDB" id="A0A3S1DTJ0"/>
<dbReference type="PANTHER" id="PTHR43027:SF1">
    <property type="entry name" value="DOXORUBICIN RESISTANCE ABC TRANSPORTER PERMEASE PROTEIN DRRC-RELATED"/>
    <property type="match status" value="1"/>
</dbReference>
<evidence type="ECO:0000259" key="6">
    <source>
        <dbReference type="PROSITE" id="PS51012"/>
    </source>
</evidence>
<evidence type="ECO:0000256" key="4">
    <source>
        <dbReference type="ARBA" id="ARBA00023136"/>
    </source>
</evidence>
<evidence type="ECO:0000256" key="2">
    <source>
        <dbReference type="ARBA" id="ARBA00022692"/>
    </source>
</evidence>
<proteinExistence type="predicted"/>
<reference evidence="7 8" key="1">
    <citation type="submission" date="2018-12" db="EMBL/GenBank/DDBJ databases">
        <authorList>
            <person name="Sun L."/>
            <person name="Chen Z."/>
        </authorList>
    </citation>
    <scope>NUCLEOTIDE SEQUENCE [LARGE SCALE GENOMIC DNA]</scope>
    <source>
        <strain evidence="7 8">DSM 15890</strain>
    </source>
</reference>
<feature type="transmembrane region" description="Helical" evidence="5">
    <location>
        <begin position="94"/>
        <end position="119"/>
    </location>
</feature>
<dbReference type="Proteomes" id="UP000279446">
    <property type="component" value="Unassembled WGS sequence"/>
</dbReference>